<keyword evidence="2" id="KW-1133">Transmembrane helix</keyword>
<keyword evidence="2" id="KW-0472">Membrane</keyword>
<gene>
    <name evidence="3" type="ORF">NTH_03307</name>
</gene>
<dbReference type="Pfam" id="PF07386">
    <property type="entry name" value="DUF1499"/>
    <property type="match status" value="1"/>
</dbReference>
<sequence length="259" mass="28329">MAGIMEERRARAADWSRSVSTFALVLFIVSALAHRFALLETVPFLWILGIVGALALAGLLLALLALVQMWEHGLLGLGAAAAGLIVALLVLTPYAISAYRLATHPQLVDISTDPVDPPALRRARDLRSPPMNPVQPPTARERARQEKAYPELTGRRYEYAPETVAAVIQGLLADRGWTVVSGPEPVAEGNALSIEAVAWSYFLGFASDVAIRVEDRANATYVEMRSASRYGRHDLGDNAKRIERFLNDLDTRMESLEAL</sequence>
<keyword evidence="4" id="KW-1185">Reference proteome</keyword>
<reference evidence="3 4" key="1">
    <citation type="submission" date="2018-07" db="EMBL/GenBank/DDBJ databases">
        <title>Genome sequence of Nitratireductor thuwali#1536.</title>
        <authorList>
            <person name="Michoud G."/>
            <person name="Merlino G."/>
            <person name="Sefrji F.O."/>
            <person name="Daffonchio D."/>
        </authorList>
    </citation>
    <scope>NUCLEOTIDE SEQUENCE [LARGE SCALE GENOMIC DNA]</scope>
    <source>
        <strain evidence="4">Nit1536</strain>
    </source>
</reference>
<organism evidence="3 4">
    <name type="scientific">Nitratireductor thuwali</name>
    <dbReference type="NCBI Taxonomy" id="2267699"/>
    <lineage>
        <taxon>Bacteria</taxon>
        <taxon>Pseudomonadati</taxon>
        <taxon>Pseudomonadota</taxon>
        <taxon>Alphaproteobacteria</taxon>
        <taxon>Hyphomicrobiales</taxon>
        <taxon>Phyllobacteriaceae</taxon>
        <taxon>Nitratireductor</taxon>
    </lineage>
</organism>
<evidence type="ECO:0000313" key="4">
    <source>
        <dbReference type="Proteomes" id="UP001342418"/>
    </source>
</evidence>
<protein>
    <recommendedName>
        <fullName evidence="5">DUF1499 domain-containing protein</fullName>
    </recommendedName>
</protein>
<evidence type="ECO:0000313" key="3">
    <source>
        <dbReference type="EMBL" id="UUP18823.1"/>
    </source>
</evidence>
<name>A0ABY5MQD2_9HYPH</name>
<proteinExistence type="predicted"/>
<evidence type="ECO:0000256" key="2">
    <source>
        <dbReference type="SAM" id="Phobius"/>
    </source>
</evidence>
<dbReference type="Proteomes" id="UP001342418">
    <property type="component" value="Chromosome"/>
</dbReference>
<accession>A0ABY5MQD2</accession>
<feature type="transmembrane region" description="Helical" evidence="2">
    <location>
        <begin position="43"/>
        <end position="67"/>
    </location>
</feature>
<evidence type="ECO:0008006" key="5">
    <source>
        <dbReference type="Google" id="ProtNLM"/>
    </source>
</evidence>
<feature type="transmembrane region" description="Helical" evidence="2">
    <location>
        <begin position="74"/>
        <end position="96"/>
    </location>
</feature>
<dbReference type="InterPro" id="IPR010865">
    <property type="entry name" value="DUF1499"/>
</dbReference>
<feature type="region of interest" description="Disordered" evidence="1">
    <location>
        <begin position="121"/>
        <end position="145"/>
    </location>
</feature>
<evidence type="ECO:0000256" key="1">
    <source>
        <dbReference type="SAM" id="MobiDB-lite"/>
    </source>
</evidence>
<keyword evidence="2" id="KW-0812">Transmembrane</keyword>
<dbReference type="EMBL" id="CP030941">
    <property type="protein sequence ID" value="UUP18823.1"/>
    <property type="molecule type" value="Genomic_DNA"/>
</dbReference>